<sequence length="102" mass="11178">MSLSPIIPTIGQTYISIAIERTRKSFATLLNPTVKDMMQCGIHTATLDMINKHDIKVIIQISGVTQYEVPVEEEIGRIALEVGRGLVGECRSGGIVLDVRVK</sequence>
<proteinExistence type="predicted"/>
<gene>
    <name evidence="1" type="ORF">I302_07816</name>
</gene>
<name>A0A1B9FTT7_9TREE</name>
<reference evidence="1" key="2">
    <citation type="submission" date="2014-01" db="EMBL/GenBank/DDBJ databases">
        <title>Evolution of pathogenesis and genome organization in the Tremellales.</title>
        <authorList>
            <person name="Cuomo C."/>
            <person name="Litvintseva A."/>
            <person name="Heitman J."/>
            <person name="Chen Y."/>
            <person name="Sun S."/>
            <person name="Springer D."/>
            <person name="Dromer F."/>
            <person name="Young S."/>
            <person name="Zeng Q."/>
            <person name="Chapman S."/>
            <person name="Gujja S."/>
            <person name="Saif S."/>
            <person name="Birren B."/>
        </authorList>
    </citation>
    <scope>NUCLEOTIDE SEQUENCE</scope>
    <source>
        <strain evidence="1">CBS 10118</strain>
    </source>
</reference>
<organism evidence="1">
    <name type="scientific">Kwoniella bestiolae CBS 10118</name>
    <dbReference type="NCBI Taxonomy" id="1296100"/>
    <lineage>
        <taxon>Eukaryota</taxon>
        <taxon>Fungi</taxon>
        <taxon>Dikarya</taxon>
        <taxon>Basidiomycota</taxon>
        <taxon>Agaricomycotina</taxon>
        <taxon>Tremellomycetes</taxon>
        <taxon>Tremellales</taxon>
        <taxon>Cryptococcaceae</taxon>
        <taxon>Kwoniella</taxon>
    </lineage>
</organism>
<dbReference type="EMBL" id="KI894025">
    <property type="protein sequence ID" value="OCF22172.1"/>
    <property type="molecule type" value="Genomic_DNA"/>
</dbReference>
<accession>A0A1B9FTT7</accession>
<dbReference type="AlphaFoldDB" id="A0A1B9FTT7"/>
<reference evidence="1" key="1">
    <citation type="submission" date="2013-07" db="EMBL/GenBank/DDBJ databases">
        <title>The Genome Sequence of Cryptococcus bestiolae CBS10118.</title>
        <authorList>
            <consortium name="The Broad Institute Genome Sequencing Platform"/>
            <person name="Cuomo C."/>
            <person name="Litvintseva A."/>
            <person name="Chen Y."/>
            <person name="Heitman J."/>
            <person name="Sun S."/>
            <person name="Springer D."/>
            <person name="Dromer F."/>
            <person name="Young S.K."/>
            <person name="Zeng Q."/>
            <person name="Gargeya S."/>
            <person name="Fitzgerald M."/>
            <person name="Abouelleil A."/>
            <person name="Alvarado L."/>
            <person name="Berlin A.M."/>
            <person name="Chapman S.B."/>
            <person name="Dewar J."/>
            <person name="Goldberg J."/>
            <person name="Griggs A."/>
            <person name="Gujja S."/>
            <person name="Hansen M."/>
            <person name="Howarth C."/>
            <person name="Imamovic A."/>
            <person name="Larimer J."/>
            <person name="McCowan C."/>
            <person name="Murphy C."/>
            <person name="Pearson M."/>
            <person name="Priest M."/>
            <person name="Roberts A."/>
            <person name="Saif S."/>
            <person name="Shea T."/>
            <person name="Sykes S."/>
            <person name="Wortman J."/>
            <person name="Nusbaum C."/>
            <person name="Birren B."/>
        </authorList>
    </citation>
    <scope>NUCLEOTIDE SEQUENCE [LARGE SCALE GENOMIC DNA]</scope>
    <source>
        <strain evidence="1">CBS 10118</strain>
    </source>
</reference>
<evidence type="ECO:0000313" key="1">
    <source>
        <dbReference type="EMBL" id="OCF22172.1"/>
    </source>
</evidence>
<protein>
    <submittedName>
        <fullName evidence="1">Uncharacterized protein</fullName>
    </submittedName>
</protein>
<dbReference type="VEuPathDB" id="FungiDB:I302_07816"/>